<dbReference type="InterPro" id="IPR009009">
    <property type="entry name" value="RlpA-like_DPBB"/>
</dbReference>
<dbReference type="Proteomes" id="UP000796880">
    <property type="component" value="Unassembled WGS sequence"/>
</dbReference>
<sequence>MWESSGAEDVSPRRRSCAVEIRLRRRGLWRNGASCGRQYLVRCVGASVPDTCRLDRTIKVKIVDRALTLVSQPSRPGATIILSTTAFNAIANGADTSINIEFQE</sequence>
<dbReference type="PANTHER" id="PTHR47480:SF1">
    <property type="entry name" value="EG45-LIKE DOMAIN CONTAINING PROTEIN 1"/>
    <property type="match status" value="1"/>
</dbReference>
<evidence type="ECO:0000313" key="3">
    <source>
        <dbReference type="Proteomes" id="UP000796880"/>
    </source>
</evidence>
<dbReference type="InterPro" id="IPR036908">
    <property type="entry name" value="RlpA-like_sf"/>
</dbReference>
<dbReference type="SUPFAM" id="SSF50685">
    <property type="entry name" value="Barwin-like endoglucanases"/>
    <property type="match status" value="1"/>
</dbReference>
<dbReference type="OrthoDB" id="587249at2759"/>
<feature type="domain" description="Expansin-like EG45" evidence="1">
    <location>
        <begin position="28"/>
        <end position="104"/>
    </location>
</feature>
<evidence type="ECO:0000259" key="1">
    <source>
        <dbReference type="PROSITE" id="PS50842"/>
    </source>
</evidence>
<organism evidence="2 3">
    <name type="scientific">Rhamnella rubrinervis</name>
    <dbReference type="NCBI Taxonomy" id="2594499"/>
    <lineage>
        <taxon>Eukaryota</taxon>
        <taxon>Viridiplantae</taxon>
        <taxon>Streptophyta</taxon>
        <taxon>Embryophyta</taxon>
        <taxon>Tracheophyta</taxon>
        <taxon>Spermatophyta</taxon>
        <taxon>Magnoliopsida</taxon>
        <taxon>eudicotyledons</taxon>
        <taxon>Gunneridae</taxon>
        <taxon>Pentapetalae</taxon>
        <taxon>rosids</taxon>
        <taxon>fabids</taxon>
        <taxon>Rosales</taxon>
        <taxon>Rhamnaceae</taxon>
        <taxon>rhamnoid group</taxon>
        <taxon>Rhamneae</taxon>
        <taxon>Rhamnella</taxon>
    </lineage>
</organism>
<dbReference type="EMBL" id="VOIH02000005">
    <property type="protein sequence ID" value="KAF3447174.1"/>
    <property type="molecule type" value="Genomic_DNA"/>
</dbReference>
<accession>A0A8K0H7Q2</accession>
<protein>
    <recommendedName>
        <fullName evidence="1">Expansin-like EG45 domain-containing protein</fullName>
    </recommendedName>
</protein>
<dbReference type="Gene3D" id="2.40.40.10">
    <property type="entry name" value="RlpA-like domain"/>
    <property type="match status" value="1"/>
</dbReference>
<reference evidence="2" key="1">
    <citation type="submission" date="2020-03" db="EMBL/GenBank/DDBJ databases">
        <title>A high-quality chromosome-level genome assembly of a woody plant with both climbing and erect habits, Rhamnella rubrinervis.</title>
        <authorList>
            <person name="Lu Z."/>
            <person name="Yang Y."/>
            <person name="Zhu X."/>
            <person name="Sun Y."/>
        </authorList>
    </citation>
    <scope>NUCLEOTIDE SEQUENCE</scope>
    <source>
        <strain evidence="2">BYM</strain>
        <tissue evidence="2">Leaf</tissue>
    </source>
</reference>
<proteinExistence type="predicted"/>
<gene>
    <name evidence="2" type="ORF">FNV43_RR12354</name>
</gene>
<dbReference type="AlphaFoldDB" id="A0A8K0H7Q2"/>
<comment type="caution">
    <text evidence="2">The sequence shown here is derived from an EMBL/GenBank/DDBJ whole genome shotgun (WGS) entry which is preliminary data.</text>
</comment>
<keyword evidence="3" id="KW-1185">Reference proteome</keyword>
<dbReference type="CDD" id="cd22269">
    <property type="entry name" value="DPBB_EG45-like"/>
    <property type="match status" value="1"/>
</dbReference>
<dbReference type="PANTHER" id="PTHR47480">
    <property type="entry name" value="EG45-LIKE DOMAIN CONTAINING PROTEIN"/>
    <property type="match status" value="1"/>
</dbReference>
<name>A0A8K0H7Q2_9ROSA</name>
<evidence type="ECO:0000313" key="2">
    <source>
        <dbReference type="EMBL" id="KAF3447174.1"/>
    </source>
</evidence>
<dbReference type="PROSITE" id="PS50842">
    <property type="entry name" value="EXPANSIN_EG45"/>
    <property type="match status" value="1"/>
</dbReference>
<dbReference type="InterPro" id="IPR007112">
    <property type="entry name" value="Expansin/allergen_DPBB_dom"/>
</dbReference>
<dbReference type="Pfam" id="PF03330">
    <property type="entry name" value="DPBB_1"/>
    <property type="match status" value="1"/>
</dbReference>